<organism evidence="1">
    <name type="scientific">freshwater metagenome</name>
    <dbReference type="NCBI Taxonomy" id="449393"/>
    <lineage>
        <taxon>unclassified sequences</taxon>
        <taxon>metagenomes</taxon>
        <taxon>ecological metagenomes</taxon>
    </lineage>
</organism>
<accession>A0A6J7CTP7</accession>
<proteinExistence type="predicted"/>
<protein>
    <submittedName>
        <fullName evidence="1">Unannotated protein</fullName>
    </submittedName>
</protein>
<evidence type="ECO:0000313" key="1">
    <source>
        <dbReference type="EMBL" id="CAB4861807.1"/>
    </source>
</evidence>
<dbReference type="EMBL" id="CAFBLQ010000018">
    <property type="protein sequence ID" value="CAB4861807.1"/>
    <property type="molecule type" value="Genomic_DNA"/>
</dbReference>
<dbReference type="SUPFAM" id="SSF159245">
    <property type="entry name" value="AttH-like"/>
    <property type="match status" value="1"/>
</dbReference>
<name>A0A6J7CTP7_9ZZZZ</name>
<gene>
    <name evidence="1" type="ORF">UFOPK3423_00269</name>
</gene>
<dbReference type="AlphaFoldDB" id="A0A6J7CTP7"/>
<reference evidence="1" key="1">
    <citation type="submission" date="2020-05" db="EMBL/GenBank/DDBJ databases">
        <authorList>
            <person name="Chiriac C."/>
            <person name="Salcher M."/>
            <person name="Ghai R."/>
            <person name="Kavagutti S V."/>
        </authorList>
    </citation>
    <scope>NUCLEOTIDE SEQUENCE</scope>
</reference>
<sequence length="299" mass="31339">MEILPDFEEPRASTGDAFSDAVTVSFGDPDRGLFGTLRLGLVAGTQASGLVLLFHGDEIAAVCAEGSVETAEADSWSTIGAAGIDLQTVEPLHSWRVSWAGDDASLDLELKACGAAGALAEKSPVAKLGGMAGYEQPLRVRGSAQIGGTRLRIDGLGQRGRSWGDPNWAGISRTRTVSAWFGDRALTLAAITPDRTDGHGSDAIAATMFSPGPGGAPVAVPVADPRISTTFDEDGRQLRAGLELWIDDDGPPLRANGEVLCGTTLDLGRLRLDTAFLRWHGPDGETGVGRYDMLRRADG</sequence>